<dbReference type="PANTHER" id="PTHR48219:SF1">
    <property type="entry name" value="VACUOLAR PROTEIN SORTING-ASSOCIATED PROTEIN 62"/>
    <property type="match status" value="1"/>
</dbReference>
<comment type="caution">
    <text evidence="2">The sequence shown here is derived from an EMBL/GenBank/DDBJ whole genome shotgun (WGS) entry which is preliminary data.</text>
</comment>
<evidence type="ECO:0000313" key="3">
    <source>
        <dbReference type="EMBL" id="CAL6102212.1"/>
    </source>
</evidence>
<dbReference type="AlphaFoldDB" id="A0AA86U850"/>
<evidence type="ECO:0000313" key="2">
    <source>
        <dbReference type="EMBL" id="CAI9941352.1"/>
    </source>
</evidence>
<feature type="region of interest" description="Disordered" evidence="1">
    <location>
        <begin position="492"/>
        <end position="535"/>
    </location>
</feature>
<protein>
    <submittedName>
        <fullName evidence="2">Uncharacterized protein</fullName>
    </submittedName>
</protein>
<accession>A0AA86U850</accession>
<dbReference type="Proteomes" id="UP001642409">
    <property type="component" value="Unassembled WGS sequence"/>
</dbReference>
<name>A0AA86U850_9EUKA</name>
<dbReference type="EMBL" id="CATOUU010000691">
    <property type="protein sequence ID" value="CAI9941352.1"/>
    <property type="molecule type" value="Genomic_DNA"/>
</dbReference>
<keyword evidence="4" id="KW-1185">Reference proteome</keyword>
<sequence length="1153" mass="130289">MEFTQLFYEQFRLEGTPTDQVLYIYRPVTKGFYFYDILSVDPTELSKQLTFPIASDFDNSMFSSPLSFTELFNFSSLKCNQRLKIFKPVAPPGYKALGCVVAETVSKIPKNILCVQEKMVKSTAGEVIEIFNPFRQTLKLMRNQKLAFDVNQKPEQLIEESDDTEKYKQFFQALEEVKTQNASKADLKEKDEPQLIRERDGLVIRQLPVMQHGKLDEILIQKTVDRDSMTNIYICQQSQQLGDILANTANPVKIVVDSRTSQYYIQQATGFKLIGVSSLSAPTDLDVSQQLQVKERYLYVYEPIPPPGYVAMGLTVSEDLTVSQEVYCVNEKYVCYTTKSNYIGKIYDQETAAYIQEFTQLDDLTEEERKLRLHGLEQPKLNQIQIVQPRQSQYLQIQSDKYPIILPEFNQSLFNQFASQKSILKTLKTEQNVEIVTEFKVYDKFVQVFRSIPKKDSYNTLQYFFKCVPEPNFDIQAEINMLQQQLQGMNINNSPTSQAANVRKPAAGTTSTGATSAPIGVNPIPSNVTSGQNSSLANALPQQVQSFTALPTTQNYPSELTFIDCGAGFDTFAVSEPISFKVLQTVRSTSNEEVHLIQLIPAPGYCSLSDIVHVGSMSTFDKSNFVCVNMCFCQELSLKPHTLIESQFIMAPILPFGTDSLVNSGYLPLRFQSQTGSFLRDQIVQAFYQQEGKSKDLKYSEFSQFDTKLIEQSIQFRNAFDIVSQWQSINQYKLANGQNTMGTAIFENVQDIEVTQPPVDALNLPASKFDTSKFFQKLLVSSDFQKYSANGLLARPISSLKLSGSINDMSVFKLIAPPGFIALGDVIAKEIDLNQFVCISKSLVQPCYVNCPEFALTGFLDTDGIWVYTAPKMLQYLQCFDSPVQNLTFYTLKTSLTVLLQSELFQSVYWPCDEQRSLINPTPFVQYLQNYCSSNRTTLHSQKLNDLGMHTFDSQMVLDPFLSMQKSSVGSLSQFRLSSTCQVLSQEMVSQFLSTSKTKKESVEIQLVSEKINLLDSLIEMLVNIGYGAELIQFGKPQFYSLKITQYTNEPEQQALPFQTYLFASDKVPISEGGGILKNRPLYFQLFLKFIAKIAGGYKQLFLMAPKQILALVLSMFGFKIGSGKRVFVVYLDPNGTIEVEQAEGREEIIVGI</sequence>
<organism evidence="2">
    <name type="scientific">Hexamita inflata</name>
    <dbReference type="NCBI Taxonomy" id="28002"/>
    <lineage>
        <taxon>Eukaryota</taxon>
        <taxon>Metamonada</taxon>
        <taxon>Diplomonadida</taxon>
        <taxon>Hexamitidae</taxon>
        <taxon>Hexamitinae</taxon>
        <taxon>Hexamita</taxon>
    </lineage>
</organism>
<gene>
    <name evidence="2" type="ORF">HINF_LOCUS28997</name>
    <name evidence="3" type="ORF">HINF_LOCUS71558</name>
</gene>
<feature type="compositionally biased region" description="Low complexity" evidence="1">
    <location>
        <begin position="506"/>
        <end position="517"/>
    </location>
</feature>
<dbReference type="PANTHER" id="PTHR48219">
    <property type="entry name" value="VACUOLAR PROTEIN SORTING-ASSOCIATED PROTEIN 62-RELATED"/>
    <property type="match status" value="1"/>
</dbReference>
<dbReference type="EMBL" id="CAXDID020000553">
    <property type="protein sequence ID" value="CAL6102212.1"/>
    <property type="molecule type" value="Genomic_DNA"/>
</dbReference>
<reference evidence="2" key="1">
    <citation type="submission" date="2023-06" db="EMBL/GenBank/DDBJ databases">
        <authorList>
            <person name="Kurt Z."/>
        </authorList>
    </citation>
    <scope>NUCLEOTIDE SEQUENCE</scope>
</reference>
<proteinExistence type="predicted"/>
<evidence type="ECO:0000256" key="1">
    <source>
        <dbReference type="SAM" id="MobiDB-lite"/>
    </source>
</evidence>
<reference evidence="3 4" key="2">
    <citation type="submission" date="2024-07" db="EMBL/GenBank/DDBJ databases">
        <authorList>
            <person name="Akdeniz Z."/>
        </authorList>
    </citation>
    <scope>NUCLEOTIDE SEQUENCE [LARGE SCALE GENOMIC DNA]</scope>
</reference>
<feature type="compositionally biased region" description="Polar residues" evidence="1">
    <location>
        <begin position="524"/>
        <end position="535"/>
    </location>
</feature>
<evidence type="ECO:0000313" key="4">
    <source>
        <dbReference type="Proteomes" id="UP001642409"/>
    </source>
</evidence>